<evidence type="ECO:0000313" key="3">
    <source>
        <dbReference type="Proteomes" id="UP000618319"/>
    </source>
</evidence>
<evidence type="ECO:0000313" key="2">
    <source>
        <dbReference type="EMBL" id="MBE8723048.1"/>
    </source>
</evidence>
<feature type="region of interest" description="Disordered" evidence="1">
    <location>
        <begin position="23"/>
        <end position="132"/>
    </location>
</feature>
<accession>A0ABR9TCH2</accession>
<dbReference type="EMBL" id="PSKQ01000026">
    <property type="protein sequence ID" value="MBE8723048.1"/>
    <property type="molecule type" value="Genomic_DNA"/>
</dbReference>
<dbReference type="Proteomes" id="UP000618319">
    <property type="component" value="Unassembled WGS sequence"/>
</dbReference>
<feature type="compositionally biased region" description="Acidic residues" evidence="1">
    <location>
        <begin position="48"/>
        <end position="75"/>
    </location>
</feature>
<reference evidence="2 3" key="1">
    <citation type="submission" date="2018-02" db="EMBL/GenBank/DDBJ databases">
        <title>Sphingobacterium KA21.</title>
        <authorList>
            <person name="Vasarhelyi B.M."/>
            <person name="Deshmukh S."/>
            <person name="Balint B."/>
            <person name="Kukolya J."/>
        </authorList>
    </citation>
    <scope>NUCLEOTIDE SEQUENCE [LARGE SCALE GENOMIC DNA]</scope>
    <source>
        <strain evidence="2 3">Ka21</strain>
    </source>
</reference>
<keyword evidence="3" id="KW-1185">Reference proteome</keyword>
<comment type="caution">
    <text evidence="2">The sequence shown here is derived from an EMBL/GenBank/DDBJ whole genome shotgun (WGS) entry which is preliminary data.</text>
</comment>
<dbReference type="RefSeq" id="WP_196941201.1">
    <property type="nucleotide sequence ID" value="NZ_MU158693.1"/>
</dbReference>
<evidence type="ECO:0008006" key="4">
    <source>
        <dbReference type="Google" id="ProtNLM"/>
    </source>
</evidence>
<proteinExistence type="predicted"/>
<evidence type="ECO:0000256" key="1">
    <source>
        <dbReference type="SAM" id="MobiDB-lite"/>
    </source>
</evidence>
<sequence>MKTTNLIQLLKRQGLILAMINVGPEREGQPSNNPEVGEPNDLDRDERDDYDITEEPLIGGEDDIDREPLSDDDVDVSGLPGEEPLQDDIDRVNVVEEQIREDRQEDEIGTPYDVDNEDDTISNLDDDVLGER</sequence>
<organism evidence="2 3">
    <name type="scientific">Sphingobacterium pedocola</name>
    <dbReference type="NCBI Taxonomy" id="2082722"/>
    <lineage>
        <taxon>Bacteria</taxon>
        <taxon>Pseudomonadati</taxon>
        <taxon>Bacteroidota</taxon>
        <taxon>Sphingobacteriia</taxon>
        <taxon>Sphingobacteriales</taxon>
        <taxon>Sphingobacteriaceae</taxon>
        <taxon>Sphingobacterium</taxon>
    </lineage>
</organism>
<name>A0ABR9TCH2_9SPHI</name>
<gene>
    <name evidence="2" type="ORF">C4F40_20200</name>
</gene>
<feature type="compositionally biased region" description="Basic and acidic residues" evidence="1">
    <location>
        <begin position="88"/>
        <end position="103"/>
    </location>
</feature>
<feature type="compositionally biased region" description="Acidic residues" evidence="1">
    <location>
        <begin position="104"/>
        <end position="132"/>
    </location>
</feature>
<protein>
    <recommendedName>
        <fullName evidence="4">DNA primase</fullName>
    </recommendedName>
</protein>